<sequence>MHKATEKEEMEEEEEDEQEGGEEELEEPLKASYLQPYRGLMLHEDGPNNFLLGILLDSVRDVCTRAREISRRSSECPEAEEAEPTEESGDSQPDNESLLDEAQRLELNQPSLRRGHHVNSNNERGKPPPPLPP</sequence>
<feature type="region of interest" description="Disordered" evidence="1">
    <location>
        <begin position="1"/>
        <end position="31"/>
    </location>
</feature>
<organism evidence="3">
    <name type="scientific">Harpegnathos saltator</name>
    <name type="common">Jerdon's jumping ant</name>
    <dbReference type="NCBI Taxonomy" id="610380"/>
    <lineage>
        <taxon>Eukaryota</taxon>
        <taxon>Metazoa</taxon>
        <taxon>Ecdysozoa</taxon>
        <taxon>Arthropoda</taxon>
        <taxon>Hexapoda</taxon>
        <taxon>Insecta</taxon>
        <taxon>Pterygota</taxon>
        <taxon>Neoptera</taxon>
        <taxon>Endopterygota</taxon>
        <taxon>Hymenoptera</taxon>
        <taxon>Apocrita</taxon>
        <taxon>Aculeata</taxon>
        <taxon>Formicoidea</taxon>
        <taxon>Formicidae</taxon>
        <taxon>Ponerinae</taxon>
        <taxon>Ponerini</taxon>
        <taxon>Harpegnathos</taxon>
    </lineage>
</organism>
<gene>
    <name evidence="2" type="ORF">EAI_05500</name>
</gene>
<evidence type="ECO:0000313" key="2">
    <source>
        <dbReference type="EMBL" id="EFN83247.1"/>
    </source>
</evidence>
<dbReference type="Proteomes" id="UP000008237">
    <property type="component" value="Unassembled WGS sequence"/>
</dbReference>
<reference evidence="2 3" key="1">
    <citation type="journal article" date="2010" name="Science">
        <title>Genomic comparison of the ants Camponotus floridanus and Harpegnathos saltator.</title>
        <authorList>
            <person name="Bonasio R."/>
            <person name="Zhang G."/>
            <person name="Ye C."/>
            <person name="Mutti N.S."/>
            <person name="Fang X."/>
            <person name="Qin N."/>
            <person name="Donahue G."/>
            <person name="Yang P."/>
            <person name="Li Q."/>
            <person name="Li C."/>
            <person name="Zhang P."/>
            <person name="Huang Z."/>
            <person name="Berger S.L."/>
            <person name="Reinberg D."/>
            <person name="Wang J."/>
            <person name="Liebig J."/>
        </authorList>
    </citation>
    <scope>NUCLEOTIDE SEQUENCE [LARGE SCALE GENOMIC DNA]</scope>
    <source>
        <strain evidence="2 3">R22 G/1</strain>
    </source>
</reference>
<dbReference type="EMBL" id="GL449126">
    <property type="protein sequence ID" value="EFN83247.1"/>
    <property type="molecule type" value="Genomic_DNA"/>
</dbReference>
<feature type="region of interest" description="Disordered" evidence="1">
    <location>
        <begin position="67"/>
        <end position="133"/>
    </location>
</feature>
<feature type="compositionally biased region" description="Acidic residues" evidence="1">
    <location>
        <begin position="77"/>
        <end position="89"/>
    </location>
</feature>
<protein>
    <submittedName>
        <fullName evidence="2">Uncharacterized protein</fullName>
    </submittedName>
</protein>
<name>E2BM33_HARSA</name>
<dbReference type="AlphaFoldDB" id="E2BM33"/>
<evidence type="ECO:0000256" key="1">
    <source>
        <dbReference type="SAM" id="MobiDB-lite"/>
    </source>
</evidence>
<keyword evidence="3" id="KW-1185">Reference proteome</keyword>
<dbReference type="InParanoid" id="E2BM33"/>
<accession>E2BM33</accession>
<feature type="compositionally biased region" description="Acidic residues" evidence="1">
    <location>
        <begin position="8"/>
        <end position="26"/>
    </location>
</feature>
<evidence type="ECO:0000313" key="3">
    <source>
        <dbReference type="Proteomes" id="UP000008237"/>
    </source>
</evidence>
<proteinExistence type="predicted"/>